<dbReference type="EMBL" id="DUZY01000003">
    <property type="protein sequence ID" value="DAD33272.1"/>
    <property type="molecule type" value="Genomic_DNA"/>
</dbReference>
<gene>
    <name evidence="2" type="ORF">HUJ06_012123</name>
</gene>
<accession>A0A822YL79</accession>
<organism evidence="2 3">
    <name type="scientific">Nelumbo nucifera</name>
    <name type="common">Sacred lotus</name>
    <dbReference type="NCBI Taxonomy" id="4432"/>
    <lineage>
        <taxon>Eukaryota</taxon>
        <taxon>Viridiplantae</taxon>
        <taxon>Streptophyta</taxon>
        <taxon>Embryophyta</taxon>
        <taxon>Tracheophyta</taxon>
        <taxon>Spermatophyta</taxon>
        <taxon>Magnoliopsida</taxon>
        <taxon>Proteales</taxon>
        <taxon>Nelumbonaceae</taxon>
        <taxon>Nelumbo</taxon>
    </lineage>
</organism>
<evidence type="ECO:0000256" key="1">
    <source>
        <dbReference type="SAM" id="MobiDB-lite"/>
    </source>
</evidence>
<evidence type="ECO:0000313" key="3">
    <source>
        <dbReference type="Proteomes" id="UP000607653"/>
    </source>
</evidence>
<protein>
    <submittedName>
        <fullName evidence="2">Uncharacterized protein</fullName>
    </submittedName>
</protein>
<name>A0A822YL79_NELNU</name>
<dbReference type="Proteomes" id="UP000607653">
    <property type="component" value="Unassembled WGS sequence"/>
</dbReference>
<keyword evidence="3" id="KW-1185">Reference proteome</keyword>
<comment type="caution">
    <text evidence="2">The sequence shown here is derived from an EMBL/GenBank/DDBJ whole genome shotgun (WGS) entry which is preliminary data.</text>
</comment>
<sequence>MRKSNSKRIQYAKTKPDIVAKADAERKRREQHDANQGGMDVNSAYAGAYGASPVSMLPKRVQMQGLKSQVKKANDLPSAVNVVQLPKQWTVTCYIGCLASRYFGKEALHRSPGL</sequence>
<dbReference type="AlphaFoldDB" id="A0A822YL79"/>
<feature type="region of interest" description="Disordered" evidence="1">
    <location>
        <begin position="1"/>
        <end position="41"/>
    </location>
</feature>
<proteinExistence type="predicted"/>
<reference evidence="2 3" key="1">
    <citation type="journal article" date="2020" name="Mol. Biol. Evol.">
        <title>Distinct Expression and Methylation Patterns for Genes with Different Fates following a Single Whole-Genome Duplication in Flowering Plants.</title>
        <authorList>
            <person name="Shi T."/>
            <person name="Rahmani R.S."/>
            <person name="Gugger P.F."/>
            <person name="Wang M."/>
            <person name="Li H."/>
            <person name="Zhang Y."/>
            <person name="Li Z."/>
            <person name="Wang Q."/>
            <person name="Van de Peer Y."/>
            <person name="Marchal K."/>
            <person name="Chen J."/>
        </authorList>
    </citation>
    <scope>NUCLEOTIDE SEQUENCE [LARGE SCALE GENOMIC DNA]</scope>
    <source>
        <tissue evidence="2">Leaf</tissue>
    </source>
</reference>
<evidence type="ECO:0000313" key="2">
    <source>
        <dbReference type="EMBL" id="DAD33272.1"/>
    </source>
</evidence>
<feature type="compositionally biased region" description="Basic and acidic residues" evidence="1">
    <location>
        <begin position="14"/>
        <end position="33"/>
    </location>
</feature>